<dbReference type="AlphaFoldDB" id="A0A5A7PQ87"/>
<dbReference type="InterPro" id="IPR002913">
    <property type="entry name" value="START_lipid-bd_dom"/>
</dbReference>
<dbReference type="Pfam" id="PF08670">
    <property type="entry name" value="MEKHLA"/>
    <property type="match status" value="1"/>
</dbReference>
<proteinExistence type="inferred from homology"/>
<dbReference type="GO" id="GO:0003700">
    <property type="term" value="F:DNA-binding transcription factor activity"/>
    <property type="evidence" value="ECO:0007669"/>
    <property type="project" value="InterPro"/>
</dbReference>
<evidence type="ECO:0000256" key="8">
    <source>
        <dbReference type="ARBA" id="ARBA00023163"/>
    </source>
</evidence>
<dbReference type="InterPro" id="IPR013978">
    <property type="entry name" value="MEKHLA"/>
</dbReference>
<evidence type="ECO:0000259" key="14">
    <source>
        <dbReference type="PROSITE" id="PS50071"/>
    </source>
</evidence>
<evidence type="ECO:0000313" key="17">
    <source>
        <dbReference type="Proteomes" id="UP000325081"/>
    </source>
</evidence>
<sequence length="821" mass="89815">MAMVAQHQGESRSGCSINKQIDSGKYVRYTAEQVEALERVYAECPKPSSLRRQQLIRECPILSNIEPKQIKVWFQNRRCRDKQRTESTRLQSVNRKLSAMNKLLMEENDRLQKQVSQLVSENGYMRQQLQSATVPTTDASCDSAVATPQQSLIDANNPAGLLSIAEETLAEFLSKATGTAVDWVQMPGMKPGPDSVGIFAISQSGTGAAAARACSLVSLVPAKIAEILKDRPSWFRECRSLETFTMFSAANGGTIELLYMQMYSPTTLAPGRDLWTLRYTKTLENGSLVVCERSLSGSGAVGPNAASASQFVRAEMLPSGYLIRPCEGGGSIIHIVDHLNLQALRYVRQIALETSGEVVYGPGRQPAVLRAFSQRLSRGFNDAVNGFNDDGWSLLDSNGSEDDVLVAISSGKNNDIVCAKASLLLQNVSPAVLVQFLRENRSEWADANVDAYFASSLKSSMYLYTGMRPIRFTGSQIVMPLGPTIEHEEILEVIRLEGQTVGYEDAFMSRDIHLLQMCSGLDENAVGACSELVFAPIDEMFPDDAPLLPSGFRIVPLDTKSSEPKDTLMPFKTLDLTSGLDVDPTTKSGHTTENGGPSYSPRSILTIAFQFPCASNLHDTVATMARHYVHGVISSVQRAALALSPFGPTVGPNMSSGSPEASVLAHWICKSYSYHVGTELLGTDSLSCDSVLKSLWHHRDAILCCSLKAGLHMLETTLISLQDITLDKIFDDSSQKAFFSEFAKIMQQGYAYLPGGFCVSTIGRHMSYEQAVVWKVVAGEEESVHCLAFSFCASTAEEILVCLSPRDFFHVFEVAMGLHRL</sequence>
<comment type="similarity">
    <text evidence="2">Belongs to the HD-ZIP homeobox family. Class III subfamily.</text>
</comment>
<keyword evidence="7 10" id="KW-0371">Homeobox</keyword>
<dbReference type="GO" id="GO:0003677">
    <property type="term" value="F:DNA binding"/>
    <property type="evidence" value="ECO:0007669"/>
    <property type="project" value="UniProtKB-UniRule"/>
</dbReference>
<evidence type="ECO:0000256" key="13">
    <source>
        <dbReference type="SAM" id="MobiDB-lite"/>
    </source>
</evidence>
<protein>
    <submittedName>
        <fullName evidence="16">Homeobox leucine-zipper protein</fullName>
    </submittedName>
</protein>
<feature type="DNA-binding region" description="Homeobox" evidence="10">
    <location>
        <begin position="22"/>
        <end position="85"/>
    </location>
</feature>
<dbReference type="GO" id="GO:0008289">
    <property type="term" value="F:lipid binding"/>
    <property type="evidence" value="ECO:0007669"/>
    <property type="project" value="InterPro"/>
</dbReference>
<evidence type="ECO:0000256" key="10">
    <source>
        <dbReference type="PROSITE-ProRule" id="PRU00108"/>
    </source>
</evidence>
<organism evidence="16 17">
    <name type="scientific">Striga asiatica</name>
    <name type="common">Asiatic witchweed</name>
    <name type="synonym">Buchnera asiatica</name>
    <dbReference type="NCBI Taxonomy" id="4170"/>
    <lineage>
        <taxon>Eukaryota</taxon>
        <taxon>Viridiplantae</taxon>
        <taxon>Streptophyta</taxon>
        <taxon>Embryophyta</taxon>
        <taxon>Tracheophyta</taxon>
        <taxon>Spermatophyta</taxon>
        <taxon>Magnoliopsida</taxon>
        <taxon>eudicotyledons</taxon>
        <taxon>Gunneridae</taxon>
        <taxon>Pentapetalae</taxon>
        <taxon>asterids</taxon>
        <taxon>lamiids</taxon>
        <taxon>Lamiales</taxon>
        <taxon>Orobanchaceae</taxon>
        <taxon>Buchnereae</taxon>
        <taxon>Striga</taxon>
    </lineage>
</organism>
<dbReference type="SMART" id="SM00389">
    <property type="entry name" value="HOX"/>
    <property type="match status" value="1"/>
</dbReference>
<dbReference type="CDD" id="cd14686">
    <property type="entry name" value="bZIP"/>
    <property type="match status" value="1"/>
</dbReference>
<dbReference type="GO" id="GO:0005634">
    <property type="term" value="C:nucleus"/>
    <property type="evidence" value="ECO:0007669"/>
    <property type="project" value="UniProtKB-SubCell"/>
</dbReference>
<feature type="coiled-coil region" evidence="12">
    <location>
        <begin position="90"/>
        <end position="121"/>
    </location>
</feature>
<dbReference type="PROSITE" id="PS50848">
    <property type="entry name" value="START"/>
    <property type="match status" value="1"/>
</dbReference>
<dbReference type="Gene3D" id="1.10.10.60">
    <property type="entry name" value="Homeodomain-like"/>
    <property type="match status" value="1"/>
</dbReference>
<keyword evidence="3" id="KW-0221">Differentiation</keyword>
<name>A0A5A7PQ87_STRAF</name>
<keyword evidence="9 10" id="KW-0539">Nucleus</keyword>
<dbReference type="OrthoDB" id="5875390at2759"/>
<evidence type="ECO:0000256" key="4">
    <source>
        <dbReference type="ARBA" id="ARBA00023015"/>
    </source>
</evidence>
<keyword evidence="8" id="KW-0804">Transcription</keyword>
<keyword evidence="4" id="KW-0805">Transcription regulation</keyword>
<feature type="domain" description="START" evidence="15">
    <location>
        <begin position="154"/>
        <end position="342"/>
    </location>
</feature>
<dbReference type="InterPro" id="IPR023393">
    <property type="entry name" value="START-like_dom_sf"/>
</dbReference>
<evidence type="ECO:0000259" key="15">
    <source>
        <dbReference type="PROSITE" id="PS50848"/>
    </source>
</evidence>
<keyword evidence="17" id="KW-1185">Reference proteome</keyword>
<evidence type="ECO:0000256" key="11">
    <source>
        <dbReference type="RuleBase" id="RU000682"/>
    </source>
</evidence>
<reference evidence="17" key="1">
    <citation type="journal article" date="2019" name="Curr. Biol.">
        <title>Genome Sequence of Striga asiatica Provides Insight into the Evolution of Plant Parasitism.</title>
        <authorList>
            <person name="Yoshida S."/>
            <person name="Kim S."/>
            <person name="Wafula E.K."/>
            <person name="Tanskanen J."/>
            <person name="Kim Y.M."/>
            <person name="Honaas L."/>
            <person name="Yang Z."/>
            <person name="Spallek T."/>
            <person name="Conn C.E."/>
            <person name="Ichihashi Y."/>
            <person name="Cheong K."/>
            <person name="Cui S."/>
            <person name="Der J.P."/>
            <person name="Gundlach H."/>
            <person name="Jiao Y."/>
            <person name="Hori C."/>
            <person name="Ishida J.K."/>
            <person name="Kasahara H."/>
            <person name="Kiba T."/>
            <person name="Kim M.S."/>
            <person name="Koo N."/>
            <person name="Laohavisit A."/>
            <person name="Lee Y.H."/>
            <person name="Lumba S."/>
            <person name="McCourt P."/>
            <person name="Mortimer J.C."/>
            <person name="Mutuku J.M."/>
            <person name="Nomura T."/>
            <person name="Sasaki-Sekimoto Y."/>
            <person name="Seto Y."/>
            <person name="Wang Y."/>
            <person name="Wakatake T."/>
            <person name="Sakakibara H."/>
            <person name="Demura T."/>
            <person name="Yamaguchi S."/>
            <person name="Yoneyama K."/>
            <person name="Manabe R.I."/>
            <person name="Nelson D.C."/>
            <person name="Schulman A.H."/>
            <person name="Timko M.P."/>
            <person name="dePamphilis C.W."/>
            <person name="Choi D."/>
            <person name="Shirasu K."/>
        </authorList>
    </citation>
    <scope>NUCLEOTIDE SEQUENCE [LARGE SCALE GENOMIC DNA]</scope>
    <source>
        <strain evidence="17">cv. UVA1</strain>
    </source>
</reference>
<keyword evidence="5 12" id="KW-0175">Coiled coil</keyword>
<dbReference type="Pfam" id="PF01852">
    <property type="entry name" value="START"/>
    <property type="match status" value="1"/>
</dbReference>
<keyword evidence="6 10" id="KW-0238">DNA-binding</keyword>
<dbReference type="EMBL" id="BKCP01004960">
    <property type="protein sequence ID" value="GER34816.1"/>
    <property type="molecule type" value="Genomic_DNA"/>
</dbReference>
<dbReference type="CDD" id="cd00086">
    <property type="entry name" value="homeodomain"/>
    <property type="match status" value="1"/>
</dbReference>
<evidence type="ECO:0000256" key="9">
    <source>
        <dbReference type="ARBA" id="ARBA00023242"/>
    </source>
</evidence>
<feature type="domain" description="Homeobox" evidence="14">
    <location>
        <begin position="20"/>
        <end position="84"/>
    </location>
</feature>
<evidence type="ECO:0000256" key="5">
    <source>
        <dbReference type="ARBA" id="ARBA00023054"/>
    </source>
</evidence>
<dbReference type="InterPro" id="IPR001356">
    <property type="entry name" value="HD"/>
</dbReference>
<evidence type="ECO:0000256" key="12">
    <source>
        <dbReference type="SAM" id="Coils"/>
    </source>
</evidence>
<dbReference type="SMART" id="SM00234">
    <property type="entry name" value="START"/>
    <property type="match status" value="1"/>
</dbReference>
<dbReference type="FunFam" id="1.10.10.60:FF:000197">
    <property type="entry name" value="Homeobox-leucine zipper protein REVOLUTA"/>
    <property type="match status" value="1"/>
</dbReference>
<evidence type="ECO:0000256" key="3">
    <source>
        <dbReference type="ARBA" id="ARBA00022782"/>
    </source>
</evidence>
<dbReference type="InterPro" id="IPR009057">
    <property type="entry name" value="Homeodomain-like_sf"/>
</dbReference>
<gene>
    <name evidence="16" type="ORF">STAS_11072</name>
</gene>
<evidence type="ECO:0000256" key="2">
    <source>
        <dbReference type="ARBA" id="ARBA00010338"/>
    </source>
</evidence>
<dbReference type="PANTHER" id="PTHR45950">
    <property type="entry name" value="HOMEOBOX-LEUCINE ZIPPER PROTEIN ATHB-14"/>
    <property type="match status" value="1"/>
</dbReference>
<feature type="region of interest" description="Disordered" evidence="13">
    <location>
        <begin position="580"/>
        <end position="599"/>
    </location>
</feature>
<evidence type="ECO:0000256" key="1">
    <source>
        <dbReference type="ARBA" id="ARBA00004123"/>
    </source>
</evidence>
<dbReference type="SUPFAM" id="SSF46689">
    <property type="entry name" value="Homeodomain-like"/>
    <property type="match status" value="1"/>
</dbReference>
<dbReference type="Proteomes" id="UP000325081">
    <property type="component" value="Unassembled WGS sequence"/>
</dbReference>
<evidence type="ECO:0000256" key="7">
    <source>
        <dbReference type="ARBA" id="ARBA00023155"/>
    </source>
</evidence>
<evidence type="ECO:0000313" key="16">
    <source>
        <dbReference type="EMBL" id="GER34816.1"/>
    </source>
</evidence>
<feature type="compositionally biased region" description="Polar residues" evidence="13">
    <location>
        <begin position="585"/>
        <end position="599"/>
    </location>
</feature>
<dbReference type="InterPro" id="IPR044830">
    <property type="entry name" value="HD-Zip_III"/>
</dbReference>
<comment type="caution">
    <text evidence="16">The sequence shown here is derived from an EMBL/GenBank/DDBJ whole genome shotgun (WGS) entry which is preliminary data.</text>
</comment>
<accession>A0A5A7PQ87</accession>
<dbReference type="Pfam" id="PF00046">
    <property type="entry name" value="Homeodomain"/>
    <property type="match status" value="1"/>
</dbReference>
<evidence type="ECO:0000256" key="6">
    <source>
        <dbReference type="ARBA" id="ARBA00023125"/>
    </source>
</evidence>
<dbReference type="Gene3D" id="3.30.530.20">
    <property type="match status" value="1"/>
</dbReference>
<dbReference type="PROSITE" id="PS50071">
    <property type="entry name" value="HOMEOBOX_2"/>
    <property type="match status" value="1"/>
</dbReference>
<comment type="subcellular location">
    <subcellularLocation>
        <location evidence="1 10 11">Nucleus</location>
    </subcellularLocation>
</comment>
<dbReference type="PANTHER" id="PTHR45950:SF10">
    <property type="entry name" value="HOMEOBOX-LEUCINE ZIPPER PROTEIN REVOLUTA"/>
    <property type="match status" value="1"/>
</dbReference>
<dbReference type="GO" id="GO:0030154">
    <property type="term" value="P:cell differentiation"/>
    <property type="evidence" value="ECO:0007669"/>
    <property type="project" value="UniProtKB-KW"/>
</dbReference>
<dbReference type="SUPFAM" id="SSF55961">
    <property type="entry name" value="Bet v1-like"/>
    <property type="match status" value="2"/>
</dbReference>